<feature type="region of interest" description="Disordered" evidence="1">
    <location>
        <begin position="180"/>
        <end position="202"/>
    </location>
</feature>
<organism evidence="2 3">
    <name type="scientific">Roseibium sediminicola</name>
    <dbReference type="NCBI Taxonomy" id="2933272"/>
    <lineage>
        <taxon>Bacteria</taxon>
        <taxon>Pseudomonadati</taxon>
        <taxon>Pseudomonadota</taxon>
        <taxon>Alphaproteobacteria</taxon>
        <taxon>Hyphomicrobiales</taxon>
        <taxon>Stappiaceae</taxon>
        <taxon>Roseibium</taxon>
    </lineage>
</organism>
<proteinExistence type="predicted"/>
<dbReference type="RefSeq" id="WP_248158284.1">
    <property type="nucleotide sequence ID" value="NZ_JALNMJ010000022.1"/>
</dbReference>
<keyword evidence="3" id="KW-1185">Reference proteome</keyword>
<dbReference type="Proteomes" id="UP001431221">
    <property type="component" value="Unassembled WGS sequence"/>
</dbReference>
<evidence type="ECO:0000256" key="1">
    <source>
        <dbReference type="SAM" id="MobiDB-lite"/>
    </source>
</evidence>
<evidence type="ECO:0000313" key="2">
    <source>
        <dbReference type="EMBL" id="MCK7615211.1"/>
    </source>
</evidence>
<dbReference type="EMBL" id="JALNMJ010000022">
    <property type="protein sequence ID" value="MCK7615211.1"/>
    <property type="molecule type" value="Genomic_DNA"/>
</dbReference>
<evidence type="ECO:0000313" key="3">
    <source>
        <dbReference type="Proteomes" id="UP001431221"/>
    </source>
</evidence>
<name>A0ABT0H0J8_9HYPH</name>
<gene>
    <name evidence="2" type="ORF">M0H32_23850</name>
</gene>
<reference evidence="2" key="1">
    <citation type="submission" date="2022-04" db="EMBL/GenBank/DDBJ databases">
        <title>Roseibium sp. CAU 1639 isolated from mud.</title>
        <authorList>
            <person name="Kim W."/>
        </authorList>
    </citation>
    <scope>NUCLEOTIDE SEQUENCE</scope>
    <source>
        <strain evidence="2">CAU 1639</strain>
    </source>
</reference>
<comment type="caution">
    <text evidence="2">The sequence shown here is derived from an EMBL/GenBank/DDBJ whole genome shotgun (WGS) entry which is preliminary data.</text>
</comment>
<accession>A0ABT0H0J8</accession>
<sequence>MSLAEHTTAEALGQLTWADLTADEKSEAVYWKLAGGNTVEETAEALGTIYGPIGVNQVRRVAEAEGFDSDPALIDARRYRDRLEKIDRRARVQAVKPERIKAEPLPVLPAPRLGDPRKKARVTIWDLKGWQCKRPLWGKEDTPLEEKFYCGNRRAEGSSWCAECKPIVYAPPEARRHKRGGSIFIEGRTERGRNGKLSRRWK</sequence>
<protein>
    <submittedName>
        <fullName evidence="2">GcrA family cell cycle regulator</fullName>
    </submittedName>
</protein>